<keyword evidence="4" id="KW-1185">Reference proteome</keyword>
<evidence type="ECO:0000256" key="1">
    <source>
        <dbReference type="SAM" id="SignalP"/>
    </source>
</evidence>
<dbReference type="Pfam" id="PF09832">
    <property type="entry name" value="DUF2059"/>
    <property type="match status" value="1"/>
</dbReference>
<comment type="caution">
    <text evidence="3">The sequence shown here is derived from an EMBL/GenBank/DDBJ whole genome shotgun (WGS) entry which is preliminary data.</text>
</comment>
<evidence type="ECO:0000313" key="3">
    <source>
        <dbReference type="EMBL" id="KUJ86006.1"/>
    </source>
</evidence>
<keyword evidence="1" id="KW-0732">Signal</keyword>
<dbReference type="STRING" id="1685379.AVO45_03280"/>
<name>A0A117KHC0_9RHOB</name>
<accession>A0A117KHC0</accession>
<dbReference type="InterPro" id="IPR018637">
    <property type="entry name" value="DUF2059"/>
</dbReference>
<evidence type="ECO:0000313" key="4">
    <source>
        <dbReference type="Proteomes" id="UP000053791"/>
    </source>
</evidence>
<dbReference type="EMBL" id="LQBQ01000001">
    <property type="protein sequence ID" value="KUJ86006.1"/>
    <property type="molecule type" value="Genomic_DNA"/>
</dbReference>
<feature type="domain" description="DUF2059" evidence="2">
    <location>
        <begin position="77"/>
        <end position="130"/>
    </location>
</feature>
<gene>
    <name evidence="3" type="ORF">AVO45_03280</name>
</gene>
<feature type="chain" id="PRO_5007150435" description="DUF2059 domain-containing protein" evidence="1">
    <location>
        <begin position="21"/>
        <end position="269"/>
    </location>
</feature>
<proteinExistence type="predicted"/>
<reference evidence="3 4" key="1">
    <citation type="submission" date="2015-12" db="EMBL/GenBank/DDBJ databases">
        <authorList>
            <person name="Shamseldin A."/>
            <person name="Moawad H."/>
            <person name="Abd El-Rahim W.M."/>
            <person name="Sadowsky M.J."/>
        </authorList>
    </citation>
    <scope>NUCLEOTIDE SEQUENCE [LARGE SCALE GENOMIC DNA]</scope>
    <source>
        <strain evidence="3 4">ZGT118</strain>
    </source>
</reference>
<sequence>MLRGLFLAAMCLFWPCAAMADETVDRLAHALRLEEVVEILREEGLRYGQDLDQQLLENSGGVLFEDRVRQIYSPAFMSESLRTALRDGLTKSQREQASLFFESELGQTIIALENSARRAISDPEVLEMAKARYEESDRSSSFYLLVDEYVRVNDLVQQNFEGGLVADFLFFQGMVEGRGALGDEGAMISSMLANEDARRKETEDWLFSFLMMAYRPLSDADMRESIAFSRTDAGRSLNEALFDGFDKMYVRMHYELGHAVGSAMAASDL</sequence>
<dbReference type="AlphaFoldDB" id="A0A117KHC0"/>
<evidence type="ECO:0000259" key="2">
    <source>
        <dbReference type="Pfam" id="PF09832"/>
    </source>
</evidence>
<dbReference type="Proteomes" id="UP000053791">
    <property type="component" value="Unassembled WGS sequence"/>
</dbReference>
<organism evidence="3 4">
    <name type="scientific">Ruegeria marisrubri</name>
    <dbReference type="NCBI Taxonomy" id="1685379"/>
    <lineage>
        <taxon>Bacteria</taxon>
        <taxon>Pseudomonadati</taxon>
        <taxon>Pseudomonadota</taxon>
        <taxon>Alphaproteobacteria</taxon>
        <taxon>Rhodobacterales</taxon>
        <taxon>Roseobacteraceae</taxon>
        <taxon>Ruegeria</taxon>
    </lineage>
</organism>
<protein>
    <recommendedName>
        <fullName evidence="2">DUF2059 domain-containing protein</fullName>
    </recommendedName>
</protein>
<feature type="signal peptide" evidence="1">
    <location>
        <begin position="1"/>
        <end position="20"/>
    </location>
</feature>